<organism evidence="1 2">
    <name type="scientific">Eikenella halliae</name>
    <dbReference type="NCBI Taxonomy" id="1795832"/>
    <lineage>
        <taxon>Bacteria</taxon>
        <taxon>Pseudomonadati</taxon>
        <taxon>Pseudomonadota</taxon>
        <taxon>Betaproteobacteria</taxon>
        <taxon>Neisseriales</taxon>
        <taxon>Neisseriaceae</taxon>
        <taxon>Eikenella</taxon>
    </lineage>
</organism>
<accession>A0A1B6W168</accession>
<gene>
    <name evidence="1" type="ORF">A7Q00_01985</name>
</gene>
<evidence type="ECO:0000313" key="1">
    <source>
        <dbReference type="EMBL" id="OAM44387.1"/>
    </source>
</evidence>
<proteinExistence type="predicted"/>
<dbReference type="AlphaFoldDB" id="A0A1B6W168"/>
<keyword evidence="2" id="KW-1185">Reference proteome</keyword>
<dbReference type="EMBL" id="LXSQ01000006">
    <property type="protein sequence ID" value="OAM44387.1"/>
    <property type="molecule type" value="Genomic_DNA"/>
</dbReference>
<sequence>MLAGQQRGVLDDRYAVRREWSNSKSIGFVVSRLDEQMQPADIIRIAVCRHSKRAAPAWQFVDGKGHPPRVPFVAAGILADNLEATDLMALPIIADFERCLAWAWLEHIDTGDNDD</sequence>
<evidence type="ECO:0000313" key="2">
    <source>
        <dbReference type="Proteomes" id="UP000077726"/>
    </source>
</evidence>
<name>A0A1B6W168_9NEIS</name>
<protein>
    <submittedName>
        <fullName evidence="1">Uncharacterized protein</fullName>
    </submittedName>
</protein>
<reference evidence="2" key="1">
    <citation type="submission" date="2016-05" db="EMBL/GenBank/DDBJ databases">
        <title>Draft genome of Corynebacterium afermentans subsp. afermentans LCDC 88199T.</title>
        <authorList>
            <person name="Bernier A.-M."/>
            <person name="Bernard K."/>
        </authorList>
    </citation>
    <scope>NUCLEOTIDE SEQUENCE [LARGE SCALE GENOMIC DNA]</scope>
    <source>
        <strain evidence="2">NML130454</strain>
    </source>
</reference>
<comment type="caution">
    <text evidence="1">The sequence shown here is derived from an EMBL/GenBank/DDBJ whole genome shotgun (WGS) entry which is preliminary data.</text>
</comment>
<dbReference type="Proteomes" id="UP000077726">
    <property type="component" value="Unassembled WGS sequence"/>
</dbReference>